<dbReference type="Gene3D" id="3.40.350.10">
    <property type="entry name" value="Creatinase/prolidase N-terminal domain"/>
    <property type="match status" value="1"/>
</dbReference>
<feature type="domain" description="Creatinase N-terminal" evidence="2">
    <location>
        <begin position="12"/>
        <end position="144"/>
    </location>
</feature>
<dbReference type="InterPro" id="IPR029149">
    <property type="entry name" value="Creatin/AminoP/Spt16_N"/>
</dbReference>
<protein>
    <recommendedName>
        <fullName evidence="4">Peptidase M24 domain-containing protein</fullName>
    </recommendedName>
</protein>
<evidence type="ECO:0000259" key="2">
    <source>
        <dbReference type="Pfam" id="PF01321"/>
    </source>
</evidence>
<evidence type="ECO:0000313" key="3">
    <source>
        <dbReference type="EMBL" id="SVB64991.1"/>
    </source>
</evidence>
<evidence type="ECO:0008006" key="4">
    <source>
        <dbReference type="Google" id="ProtNLM"/>
    </source>
</evidence>
<proteinExistence type="predicted"/>
<dbReference type="PANTHER" id="PTHR46112:SF2">
    <property type="entry name" value="XAA-PRO AMINOPEPTIDASE P-RELATED"/>
    <property type="match status" value="1"/>
</dbReference>
<name>A0A382FSN8_9ZZZZ</name>
<dbReference type="EMBL" id="UINC01051167">
    <property type="protein sequence ID" value="SVB64991.1"/>
    <property type="molecule type" value="Genomic_DNA"/>
</dbReference>
<feature type="domain" description="Peptidase M24" evidence="1">
    <location>
        <begin position="158"/>
        <end position="373"/>
    </location>
</feature>
<dbReference type="Gene3D" id="3.90.230.10">
    <property type="entry name" value="Creatinase/methionine aminopeptidase superfamily"/>
    <property type="match status" value="1"/>
</dbReference>
<dbReference type="PANTHER" id="PTHR46112">
    <property type="entry name" value="AMINOPEPTIDASE"/>
    <property type="match status" value="1"/>
</dbReference>
<organism evidence="3">
    <name type="scientific">marine metagenome</name>
    <dbReference type="NCBI Taxonomy" id="408172"/>
    <lineage>
        <taxon>unclassified sequences</taxon>
        <taxon>metagenomes</taxon>
        <taxon>ecological metagenomes</taxon>
    </lineage>
</organism>
<sequence length="390" mass="43851">MGTFSHSEMQNRLNCLTGVMEDADVEAIIATSFHNVLYYSDFWMTPFGRGHYAVMMKAGEGALIAPRIEFDRPANYSWFDDVRIYWDTKSPLEGSVRLIVEAMADRGITSGRIGVEYEYLTVGFHRSLQEALPNCEFVDITLPVMEAQIVKSEEEVALMRGGAQVAVVGAEAFMSTIAVGVTEVEVARVAVAAMEDEMRIRFPDLEVQEDTFSWCQSGVDRTYVAHAPNTWRPIERNQLLSLNVFPMIAGYYHLLERSVFFGELPDTVRKPLEVQIAAHHAGIKMLRPGVRFNQIDDVINPILESSGYLSDRTFGSGHSFGIMSRWYGRDEIGEMRPYNNRELQPNMVVSMEPMISVENIGGFRHADMFLITADGSELLTTFDNGLLVKS</sequence>
<dbReference type="AlphaFoldDB" id="A0A382FSN8"/>
<reference evidence="3" key="1">
    <citation type="submission" date="2018-05" db="EMBL/GenBank/DDBJ databases">
        <authorList>
            <person name="Lanie J.A."/>
            <person name="Ng W.-L."/>
            <person name="Kazmierczak K.M."/>
            <person name="Andrzejewski T.M."/>
            <person name="Davidsen T.M."/>
            <person name="Wayne K.J."/>
            <person name="Tettelin H."/>
            <person name="Glass J.I."/>
            <person name="Rusch D."/>
            <person name="Podicherti R."/>
            <person name="Tsui H.-C.T."/>
            <person name="Winkler M.E."/>
        </authorList>
    </citation>
    <scope>NUCLEOTIDE SEQUENCE</scope>
</reference>
<dbReference type="SUPFAM" id="SSF55920">
    <property type="entry name" value="Creatinase/aminopeptidase"/>
    <property type="match status" value="1"/>
</dbReference>
<dbReference type="Pfam" id="PF01321">
    <property type="entry name" value="Creatinase_N"/>
    <property type="match status" value="1"/>
</dbReference>
<dbReference type="SUPFAM" id="SSF53092">
    <property type="entry name" value="Creatinase/prolidase N-terminal domain"/>
    <property type="match status" value="1"/>
</dbReference>
<dbReference type="InterPro" id="IPR000587">
    <property type="entry name" value="Creatinase_N"/>
</dbReference>
<dbReference type="Pfam" id="PF00557">
    <property type="entry name" value="Peptidase_M24"/>
    <property type="match status" value="1"/>
</dbReference>
<accession>A0A382FSN8</accession>
<evidence type="ECO:0000259" key="1">
    <source>
        <dbReference type="Pfam" id="PF00557"/>
    </source>
</evidence>
<dbReference type="InterPro" id="IPR050659">
    <property type="entry name" value="Peptidase_M24B"/>
</dbReference>
<dbReference type="InterPro" id="IPR000994">
    <property type="entry name" value="Pept_M24"/>
</dbReference>
<dbReference type="InterPro" id="IPR036005">
    <property type="entry name" value="Creatinase/aminopeptidase-like"/>
</dbReference>
<gene>
    <name evidence="3" type="ORF">METZ01_LOCUS217845</name>
</gene>